<dbReference type="GeneID" id="30986125"/>
<name>A0A1E4SFK1_9ASCO</name>
<dbReference type="AlphaFoldDB" id="A0A1E4SFK1"/>
<dbReference type="InterPro" id="IPR018609">
    <property type="entry name" value="Bud13"/>
</dbReference>
<dbReference type="GO" id="GO:0003723">
    <property type="term" value="F:RNA binding"/>
    <property type="evidence" value="ECO:0007669"/>
    <property type="project" value="TreeGrafter"/>
</dbReference>
<dbReference type="OrthoDB" id="6022at2759"/>
<gene>
    <name evidence="3" type="ORF">CANTADRAFT_95873</name>
</gene>
<proteinExistence type="inferred from homology"/>
<organism evidence="3 4">
    <name type="scientific">Suhomyces tanzawaensis NRRL Y-17324</name>
    <dbReference type="NCBI Taxonomy" id="984487"/>
    <lineage>
        <taxon>Eukaryota</taxon>
        <taxon>Fungi</taxon>
        <taxon>Dikarya</taxon>
        <taxon>Ascomycota</taxon>
        <taxon>Saccharomycotina</taxon>
        <taxon>Pichiomycetes</taxon>
        <taxon>Debaryomycetaceae</taxon>
        <taxon>Suhomyces</taxon>
    </lineage>
</organism>
<dbReference type="Pfam" id="PF09736">
    <property type="entry name" value="Bud13"/>
    <property type="match status" value="1"/>
</dbReference>
<comment type="similarity">
    <text evidence="1">Belongs to the CWC26 family.</text>
</comment>
<dbReference type="InterPro" id="IPR051112">
    <property type="entry name" value="CWC26_splicing_factor"/>
</dbReference>
<dbReference type="GO" id="GO:0000398">
    <property type="term" value="P:mRNA splicing, via spliceosome"/>
    <property type="evidence" value="ECO:0007669"/>
    <property type="project" value="TreeGrafter"/>
</dbReference>
<dbReference type="Proteomes" id="UP000094285">
    <property type="component" value="Unassembled WGS sequence"/>
</dbReference>
<protein>
    <recommendedName>
        <fullName evidence="2">Pre-mRNA-splicing factor CWC26</fullName>
    </recommendedName>
</protein>
<dbReference type="PANTHER" id="PTHR31809">
    <property type="entry name" value="BUD13 HOMOLOG"/>
    <property type="match status" value="1"/>
</dbReference>
<sequence length="233" mass="26676">MKSKADYLSKYLSGPKDAKKKKKSKSANIVVDASVPSIKQVDLEDIFDDDEIDELRPIKVDLKSTKEFKGFKRIDGQEIKPLGEATDVAPPSLQPQTTVYRDSLGRIIDIEARRAEFETQKKQQEQEKEVREVRISEEEQLRQSKESFKPKKQDLDDPIIVFEGDTGGNDLGNQYTYNQGVNPVNRFGILAGCLWDGIDRSNGFEDLMMRKVTETRFKKIDGKINESYDDYEI</sequence>
<dbReference type="EMBL" id="KV453913">
    <property type="protein sequence ID" value="ODV78288.1"/>
    <property type="molecule type" value="Genomic_DNA"/>
</dbReference>
<evidence type="ECO:0000313" key="3">
    <source>
        <dbReference type="EMBL" id="ODV78288.1"/>
    </source>
</evidence>
<accession>A0A1E4SFK1</accession>
<keyword evidence="4" id="KW-1185">Reference proteome</keyword>
<evidence type="ECO:0000313" key="4">
    <source>
        <dbReference type="Proteomes" id="UP000094285"/>
    </source>
</evidence>
<evidence type="ECO:0000256" key="1">
    <source>
        <dbReference type="ARBA" id="ARBA00011069"/>
    </source>
</evidence>
<dbReference type="GO" id="GO:0070274">
    <property type="term" value="C:RES complex"/>
    <property type="evidence" value="ECO:0007669"/>
    <property type="project" value="TreeGrafter"/>
</dbReference>
<evidence type="ECO:0000256" key="2">
    <source>
        <dbReference type="ARBA" id="ARBA00020644"/>
    </source>
</evidence>
<reference evidence="4" key="1">
    <citation type="submission" date="2016-05" db="EMBL/GenBank/DDBJ databases">
        <title>Comparative genomics of biotechnologically important yeasts.</title>
        <authorList>
            <consortium name="DOE Joint Genome Institute"/>
            <person name="Riley R."/>
            <person name="Haridas S."/>
            <person name="Wolfe K.H."/>
            <person name="Lopes M.R."/>
            <person name="Hittinger C.T."/>
            <person name="Goker M."/>
            <person name="Salamov A."/>
            <person name="Wisecaver J."/>
            <person name="Long T.M."/>
            <person name="Aerts A.L."/>
            <person name="Barry K."/>
            <person name="Choi C."/>
            <person name="Clum A."/>
            <person name="Coughlan A.Y."/>
            <person name="Deshpande S."/>
            <person name="Douglass A.P."/>
            <person name="Hanson S.J."/>
            <person name="Klenk H.-P."/>
            <person name="Labutti K."/>
            <person name="Lapidus A."/>
            <person name="Lindquist E."/>
            <person name="Lipzen A."/>
            <person name="Meier-Kolthoff J.P."/>
            <person name="Ohm R.A."/>
            <person name="Otillar R.P."/>
            <person name="Pangilinan J."/>
            <person name="Peng Y."/>
            <person name="Rokas A."/>
            <person name="Rosa C.A."/>
            <person name="Scheuner C."/>
            <person name="Sibirny A.A."/>
            <person name="Slot J.C."/>
            <person name="Stielow J.B."/>
            <person name="Sun H."/>
            <person name="Kurtzman C.P."/>
            <person name="Blackwell M."/>
            <person name="Grigoriev I.V."/>
            <person name="Jeffries T.W."/>
        </authorList>
    </citation>
    <scope>NUCLEOTIDE SEQUENCE [LARGE SCALE GENOMIC DNA]</scope>
    <source>
        <strain evidence="4">NRRL Y-17324</strain>
    </source>
</reference>
<dbReference type="GO" id="GO:0005684">
    <property type="term" value="C:U2-type spliceosomal complex"/>
    <property type="evidence" value="ECO:0007669"/>
    <property type="project" value="TreeGrafter"/>
</dbReference>
<dbReference type="PANTHER" id="PTHR31809:SF0">
    <property type="entry name" value="BUD13 HOMOLOG"/>
    <property type="match status" value="1"/>
</dbReference>
<dbReference type="STRING" id="984487.A0A1E4SFK1"/>
<dbReference type="RefSeq" id="XP_020063410.1">
    <property type="nucleotide sequence ID" value="XM_020211989.1"/>
</dbReference>